<evidence type="ECO:0000313" key="1">
    <source>
        <dbReference type="EMBL" id="SHJ29202.1"/>
    </source>
</evidence>
<dbReference type="InterPro" id="IPR019657">
    <property type="entry name" value="ComFB"/>
</dbReference>
<dbReference type="Pfam" id="PF10719">
    <property type="entry name" value="ComFB"/>
    <property type="match status" value="1"/>
</dbReference>
<dbReference type="OrthoDB" id="5616024at2"/>
<protein>
    <submittedName>
        <fullName evidence="1">Competence protein ComFB</fullName>
    </submittedName>
</protein>
<dbReference type="STRING" id="1121298.SAMN05444401_2627"/>
<dbReference type="Proteomes" id="UP000184080">
    <property type="component" value="Unassembled WGS sequence"/>
</dbReference>
<keyword evidence="2" id="KW-1185">Reference proteome</keyword>
<dbReference type="EMBL" id="FQZO01000004">
    <property type="protein sequence ID" value="SHJ29202.1"/>
    <property type="molecule type" value="Genomic_DNA"/>
</dbReference>
<organism evidence="1 2">
    <name type="scientific">Clostridium amylolyticum</name>
    <dbReference type="NCBI Taxonomy" id="1121298"/>
    <lineage>
        <taxon>Bacteria</taxon>
        <taxon>Bacillati</taxon>
        <taxon>Bacillota</taxon>
        <taxon>Clostridia</taxon>
        <taxon>Eubacteriales</taxon>
        <taxon>Clostridiaceae</taxon>
        <taxon>Clostridium</taxon>
    </lineage>
</organism>
<gene>
    <name evidence="1" type="ORF">SAMN05444401_2627</name>
</gene>
<dbReference type="AlphaFoldDB" id="A0A1M6I445"/>
<accession>A0A1M6I445</accession>
<reference evidence="1 2" key="1">
    <citation type="submission" date="2016-11" db="EMBL/GenBank/DDBJ databases">
        <authorList>
            <person name="Jaros S."/>
            <person name="Januszkiewicz K."/>
            <person name="Wedrychowicz H."/>
        </authorList>
    </citation>
    <scope>NUCLEOTIDE SEQUENCE [LARGE SCALE GENOMIC DNA]</scope>
    <source>
        <strain evidence="1 2">DSM 21864</strain>
    </source>
</reference>
<proteinExistence type="predicted"/>
<dbReference type="RefSeq" id="WP_073007354.1">
    <property type="nucleotide sequence ID" value="NZ_FQZO01000004.1"/>
</dbReference>
<name>A0A1M6I445_9CLOT</name>
<sequence>MIKNYIEDVVERLVPEILNEYTDICKCPMCVEDIKAIALNRIPPKYSVSEKGLLYIKTNELITQFKMDIVKEIVIAINIVSENPRHA</sequence>
<evidence type="ECO:0000313" key="2">
    <source>
        <dbReference type="Proteomes" id="UP000184080"/>
    </source>
</evidence>